<name>A0A7I7XJA9_9MYCO</name>
<gene>
    <name evidence="1" type="ORF">MMAD_35760</name>
</gene>
<keyword evidence="2" id="KW-1185">Reference proteome</keyword>
<dbReference type="KEGG" id="mmag:MMAD_35760"/>
<organism evidence="1 2">
    <name type="scientific">Mycolicibacterium madagascariense</name>
    <dbReference type="NCBI Taxonomy" id="212765"/>
    <lineage>
        <taxon>Bacteria</taxon>
        <taxon>Bacillati</taxon>
        <taxon>Actinomycetota</taxon>
        <taxon>Actinomycetes</taxon>
        <taxon>Mycobacteriales</taxon>
        <taxon>Mycobacteriaceae</taxon>
        <taxon>Mycolicibacterium</taxon>
    </lineage>
</organism>
<dbReference type="AlphaFoldDB" id="A0A7I7XJA9"/>
<proteinExistence type="predicted"/>
<evidence type="ECO:0000313" key="1">
    <source>
        <dbReference type="EMBL" id="BBZ29281.1"/>
    </source>
</evidence>
<accession>A0A7I7XJA9</accession>
<protein>
    <submittedName>
        <fullName evidence="1">Uncharacterized protein</fullName>
    </submittedName>
</protein>
<dbReference type="EMBL" id="AP022610">
    <property type="protein sequence ID" value="BBZ29281.1"/>
    <property type="molecule type" value="Genomic_DNA"/>
</dbReference>
<sequence length="108" mass="11614">MKPLGRQSDYEPPRESFVAVYVDRSATPDVVRAAAACVPLPSGIECATVDDTLFTETFDCRVVVYLVGDFEPAAGPPLARRYAAELSGILGCPAYALNDLLRVDPPPE</sequence>
<reference evidence="1 2" key="1">
    <citation type="journal article" date="2019" name="Emerg. Microbes Infect.">
        <title>Comprehensive subspecies identification of 175 nontuberculous mycobacteria species based on 7547 genomic profiles.</title>
        <authorList>
            <person name="Matsumoto Y."/>
            <person name="Kinjo T."/>
            <person name="Motooka D."/>
            <person name="Nabeya D."/>
            <person name="Jung N."/>
            <person name="Uechi K."/>
            <person name="Horii T."/>
            <person name="Iida T."/>
            <person name="Fujita J."/>
            <person name="Nakamura S."/>
        </authorList>
    </citation>
    <scope>NUCLEOTIDE SEQUENCE [LARGE SCALE GENOMIC DNA]</scope>
    <source>
        <strain evidence="1 2">JCM 13574</strain>
    </source>
</reference>
<dbReference type="Proteomes" id="UP000466517">
    <property type="component" value="Chromosome"/>
</dbReference>
<evidence type="ECO:0000313" key="2">
    <source>
        <dbReference type="Proteomes" id="UP000466517"/>
    </source>
</evidence>